<organism evidence="1 2">
    <name type="scientific">Burkholderia lata (strain ATCC 17760 / DSM 23089 / LMG 22485 / NCIMB 9086 / R18194 / 383)</name>
    <dbReference type="NCBI Taxonomy" id="482957"/>
    <lineage>
        <taxon>Bacteria</taxon>
        <taxon>Pseudomonadati</taxon>
        <taxon>Pseudomonadota</taxon>
        <taxon>Betaproteobacteria</taxon>
        <taxon>Burkholderiales</taxon>
        <taxon>Burkholderiaceae</taxon>
        <taxon>Burkholderia</taxon>
        <taxon>Burkholderia cepacia complex</taxon>
    </lineage>
</organism>
<dbReference type="RefSeq" id="WP_175012189.1">
    <property type="nucleotide sequence ID" value="NZ_CABVQN010000008.1"/>
</dbReference>
<gene>
    <name evidence="1" type="ORF">BLA39750_02211</name>
</gene>
<evidence type="ECO:0000313" key="2">
    <source>
        <dbReference type="Proteomes" id="UP000494110"/>
    </source>
</evidence>
<dbReference type="InterPro" id="IPR010982">
    <property type="entry name" value="Lambda_DNA-bd_dom_sf"/>
</dbReference>
<accession>A0A6P2VWW1</accession>
<dbReference type="GO" id="GO:0003677">
    <property type="term" value="F:DNA binding"/>
    <property type="evidence" value="ECO:0007669"/>
    <property type="project" value="InterPro"/>
</dbReference>
<evidence type="ECO:0000313" key="1">
    <source>
        <dbReference type="EMBL" id="VWC95761.1"/>
    </source>
</evidence>
<dbReference type="Proteomes" id="UP000494110">
    <property type="component" value="Unassembled WGS sequence"/>
</dbReference>
<sequence>MAKERGKGKYGRPRYNQAAKIIARFGGESALAQALGVSRTRPYVWQYQHPYGSDGLIPVKSIAAVERAARLQGVLLTANDWAPERIEYDEVAQ</sequence>
<name>A0A6P2VWW1_BURL3</name>
<dbReference type="AlphaFoldDB" id="A0A6P2VWW1"/>
<proteinExistence type="predicted"/>
<protein>
    <submittedName>
        <fullName evidence="1">Uncharacterized protein</fullName>
    </submittedName>
</protein>
<dbReference type="EMBL" id="CABVQN010000008">
    <property type="protein sequence ID" value="VWC95761.1"/>
    <property type="molecule type" value="Genomic_DNA"/>
</dbReference>
<reference evidence="1 2" key="1">
    <citation type="submission" date="2019-09" db="EMBL/GenBank/DDBJ databases">
        <authorList>
            <person name="Depoorter E."/>
        </authorList>
    </citation>
    <scope>NUCLEOTIDE SEQUENCE [LARGE SCALE GENOMIC DNA]</scope>
    <source>
        <strain evidence="1">R-39750</strain>
    </source>
</reference>
<dbReference type="Gene3D" id="1.10.260.40">
    <property type="entry name" value="lambda repressor-like DNA-binding domains"/>
    <property type="match status" value="1"/>
</dbReference>